<feature type="compositionally biased region" description="Low complexity" evidence="2">
    <location>
        <begin position="196"/>
        <end position="213"/>
    </location>
</feature>
<dbReference type="PROSITE" id="PS51293">
    <property type="entry name" value="SANT"/>
    <property type="match status" value="2"/>
</dbReference>
<accession>A0A834YZS6</accession>
<gene>
    <name evidence="4" type="ORF">HHK36_016575</name>
</gene>
<feature type="coiled-coil region" evidence="1">
    <location>
        <begin position="411"/>
        <end position="438"/>
    </location>
</feature>
<feature type="region of interest" description="Disordered" evidence="2">
    <location>
        <begin position="1307"/>
        <end position="1329"/>
    </location>
</feature>
<feature type="compositionally biased region" description="Basic and acidic residues" evidence="2">
    <location>
        <begin position="94"/>
        <end position="106"/>
    </location>
</feature>
<feature type="compositionally biased region" description="Basic and acidic residues" evidence="2">
    <location>
        <begin position="1719"/>
        <end position="1729"/>
    </location>
</feature>
<dbReference type="OrthoDB" id="10258692at2759"/>
<feature type="region of interest" description="Disordered" evidence="2">
    <location>
        <begin position="74"/>
        <end position="134"/>
    </location>
</feature>
<feature type="compositionally biased region" description="Basic and acidic residues" evidence="2">
    <location>
        <begin position="1222"/>
        <end position="1233"/>
    </location>
</feature>
<dbReference type="CDD" id="cd00167">
    <property type="entry name" value="SANT"/>
    <property type="match status" value="2"/>
</dbReference>
<dbReference type="Proteomes" id="UP000655225">
    <property type="component" value="Unassembled WGS sequence"/>
</dbReference>
<feature type="compositionally biased region" description="Basic and acidic residues" evidence="2">
    <location>
        <begin position="1464"/>
        <end position="1487"/>
    </location>
</feature>
<dbReference type="OMA" id="HRVTPWR"/>
<organism evidence="4 5">
    <name type="scientific">Tetracentron sinense</name>
    <name type="common">Spur-leaf</name>
    <dbReference type="NCBI Taxonomy" id="13715"/>
    <lineage>
        <taxon>Eukaryota</taxon>
        <taxon>Viridiplantae</taxon>
        <taxon>Streptophyta</taxon>
        <taxon>Embryophyta</taxon>
        <taxon>Tracheophyta</taxon>
        <taxon>Spermatophyta</taxon>
        <taxon>Magnoliopsida</taxon>
        <taxon>Trochodendrales</taxon>
        <taxon>Trochodendraceae</taxon>
        <taxon>Tetracentron</taxon>
    </lineage>
</organism>
<protein>
    <recommendedName>
        <fullName evidence="3">SANT domain-containing protein</fullName>
    </recommendedName>
</protein>
<evidence type="ECO:0000256" key="1">
    <source>
        <dbReference type="SAM" id="Coils"/>
    </source>
</evidence>
<feature type="region of interest" description="Disordered" evidence="2">
    <location>
        <begin position="1"/>
        <end position="37"/>
    </location>
</feature>
<feature type="compositionally biased region" description="Polar residues" evidence="2">
    <location>
        <begin position="118"/>
        <end position="129"/>
    </location>
</feature>
<feature type="region of interest" description="Disordered" evidence="2">
    <location>
        <begin position="1703"/>
        <end position="1729"/>
    </location>
</feature>
<feature type="region of interest" description="Disordered" evidence="2">
    <location>
        <begin position="196"/>
        <end position="232"/>
    </location>
</feature>
<reference evidence="4 5" key="1">
    <citation type="submission" date="2020-04" db="EMBL/GenBank/DDBJ databases">
        <title>Plant Genome Project.</title>
        <authorList>
            <person name="Zhang R.-G."/>
        </authorList>
    </citation>
    <scope>NUCLEOTIDE SEQUENCE [LARGE SCALE GENOMIC DNA]</scope>
    <source>
        <strain evidence="4">YNK0</strain>
        <tissue evidence="4">Leaf</tissue>
    </source>
</reference>
<feature type="compositionally biased region" description="Basic and acidic residues" evidence="2">
    <location>
        <begin position="7"/>
        <end position="23"/>
    </location>
</feature>
<evidence type="ECO:0000313" key="5">
    <source>
        <dbReference type="Proteomes" id="UP000655225"/>
    </source>
</evidence>
<feature type="region of interest" description="Disordered" evidence="2">
    <location>
        <begin position="1456"/>
        <end position="1544"/>
    </location>
</feature>
<dbReference type="InterPro" id="IPR009057">
    <property type="entry name" value="Homeodomain-like_sf"/>
</dbReference>
<evidence type="ECO:0000313" key="4">
    <source>
        <dbReference type="EMBL" id="KAF8397655.1"/>
    </source>
</evidence>
<keyword evidence="5" id="KW-1185">Reference proteome</keyword>
<dbReference type="EMBL" id="JABCRI010000011">
    <property type="protein sequence ID" value="KAF8397655.1"/>
    <property type="molecule type" value="Genomic_DNA"/>
</dbReference>
<evidence type="ECO:0000259" key="3">
    <source>
        <dbReference type="PROSITE" id="PS51293"/>
    </source>
</evidence>
<evidence type="ECO:0000256" key="2">
    <source>
        <dbReference type="SAM" id="MobiDB-lite"/>
    </source>
</evidence>
<feature type="region of interest" description="Disordered" evidence="2">
    <location>
        <begin position="1222"/>
        <end position="1290"/>
    </location>
</feature>
<dbReference type="PANTHER" id="PTHR47340:SF1">
    <property type="entry name" value="DUPLICATED HOMEODOMAIN-LIKE SUPERFAMILY PROTEIN"/>
    <property type="match status" value="1"/>
</dbReference>
<dbReference type="InterPro" id="IPR001005">
    <property type="entry name" value="SANT/Myb"/>
</dbReference>
<dbReference type="Gene3D" id="1.20.58.1880">
    <property type="match status" value="1"/>
</dbReference>
<feature type="domain" description="SANT" evidence="3">
    <location>
        <begin position="1005"/>
        <end position="1056"/>
    </location>
</feature>
<dbReference type="Gene3D" id="1.10.10.60">
    <property type="entry name" value="Homeodomain-like"/>
    <property type="match status" value="1"/>
</dbReference>
<dbReference type="Pfam" id="PF00249">
    <property type="entry name" value="Myb_DNA-binding"/>
    <property type="match status" value="2"/>
</dbReference>
<dbReference type="SMART" id="SM00717">
    <property type="entry name" value="SANT"/>
    <property type="match status" value="2"/>
</dbReference>
<feature type="compositionally biased region" description="Polar residues" evidence="2">
    <location>
        <begin position="1254"/>
        <end position="1267"/>
    </location>
</feature>
<proteinExistence type="predicted"/>
<sequence length="1729" mass="189952">MPPEPLPWDRKDFFKGKKQERSESLGSVARWKDSHHGSRQFVRWGSDEFGRSTGHGKQGDYQLFSEDFGNGCTPSWSNERMPEVGSFRTASSRGEGKYGRNNKENKISFSQKEWKGPSLQTGNASAISSDRQHDMITQRSFDDLLTCTSPRSDIENTWDQLDKMGNIDGLSTGHRYDRGHSVGSIAWKPLKWTRSSSLSSRGSSFSHSSSLKSIKGDSNELNPELHPGEGSPVQFPSGDAIAGVTSTGPFEETCARKKQRLGWGEGLAKYEKKKVEGPDDKDELVLCPSNTTHSLIPTVADKSPRVTGLSGCASPASPSSVACSSSPGLEDKPFAKASNIDNDTSNLLSGSPDHGFQNFPEGFYVNVEHLELNPISNWSSLLVELLQSNDANSGDSSFVRSTAMNKLLLLKSHTLKALEKTECEIDSFENELKSLKLEAYTSCPCPTASNSLQVDCVSKSCEVETASKVFPRPAPLQFVSSSDMHMEKPLLCNGTLVEVRAEVKDEDIDSPGTATSKFIEPLSLEKVVSPFDMLKHGECSRVDAAMSTASEGKCLVPYVERNTAGVAGFGDENHLIERSSSAHVSSDGSLLIDGENILHDLIFASNKDSASRASEVFNKLLPNECSGIDIWGATGFSCRQDDSIIKEKLAKKKCNLRFKERVLTLKFRAFQHLWKEDLRLLSIRKYRAKSQKRFELSSRTSHTGYLKHRASIRSRFTSPAGTLTMVPTTEIVDFTTKLLSDSQIKLYRNTLRMPALILGKKEQQQSRFVTSNGLVEDPCAVEKERVTINPWTSKEKEIFLEMLATFGKDFKKIASFLDHKTTADCIEFYYKNHKSESFEKIKKKMELRKQGRNLPTNTYMTTGKKWNREVNAASLDMLGAASVIAAHADSNMKTHQTCGGMSILGGHYDYKTSRGDDGVLERSSGFDILVNEREAAAANVLAGICGALSSEAVSSCVTSCVDPGEGCQEWKCQKVTSVTGGPSTPEVMQNFDDEETCSDDSCGELDSVEWTDEEKSGFIQALRSYGKDFAKISQCVRTRSRDQCKIFFSKARKCLGLDVIHSAAGNETPESDANGGRSDTEDACVVEMDSAICSTQSCSEMTHLDRLREKSETRRLDNEDAEPAVKTVVPDDCLPEVKPALIFDGDNTFVSGVDGKFGVTPEVLPANVALSCDDLVQRSAVLSAHIEAAKDPVTDLKVTFAEESISSGGGLVGLGQSRSKAAVEHKAVPEPKGHQLFLPQNGLDDKQDAERGADTSSQNVSCSYLQDSDTDRNSSHQAADTSVRPGFSLTPNYQHQISLELLPSKQKPQTNSWKQENCPPVPASSVLQGSSTIQYEDHPRKATFSSILNFEEHGNKQHQKSVSADIYHQNVVGHHPLNHAESLQILRGYPVRLLNQKEMEDTDSIGREKPVVVQSFPKICRNSQSNQCLVQDLYHVKRSNSKPPHSVAELPLLSKCREQQSSSDHPRLHSRSSSDTEEPSRRTRDVKLFGQILSNPSPLPKPGPSTRENDDQRTSPKLNSESNLKCTGDHGTNGAVVPSKIDPSNYSGPEEFPVRSYGFWDGNKIQTGLSSLPDSAFLLAKYPAAFGGYTTSSCRVEQQPQPTVVKRNDRNLGGEAVFPAKDLSVNGGLPDYQVYGSKVPPFTLDRKRHETFSELQKRNGFETVSGFQQKGRGTIAGRGILVGGGCTSVSDPVTAMKMHFATTERHGGQTGSIREEEESWRGKGEMNSR</sequence>
<dbReference type="SUPFAM" id="SSF46689">
    <property type="entry name" value="Homeodomain-like"/>
    <property type="match status" value="2"/>
</dbReference>
<comment type="caution">
    <text evidence="4">The sequence shown here is derived from an EMBL/GenBank/DDBJ whole genome shotgun (WGS) entry which is preliminary data.</text>
</comment>
<dbReference type="PANTHER" id="PTHR47340">
    <property type="entry name" value="DUPLICATED HOMEODOMAIN-LIKE SUPERFAMILY PROTEIN"/>
    <property type="match status" value="1"/>
</dbReference>
<feature type="compositionally biased region" description="Basic and acidic residues" evidence="2">
    <location>
        <begin position="1243"/>
        <end position="1253"/>
    </location>
</feature>
<name>A0A834YZS6_TETSI</name>
<feature type="domain" description="SANT" evidence="3">
    <location>
        <begin position="786"/>
        <end position="837"/>
    </location>
</feature>
<dbReference type="InterPro" id="IPR017884">
    <property type="entry name" value="SANT_dom"/>
</dbReference>
<keyword evidence="1" id="KW-0175">Coiled coil</keyword>
<feature type="compositionally biased region" description="Polar residues" evidence="2">
    <location>
        <begin position="1515"/>
        <end position="1525"/>
    </location>
</feature>